<feature type="transmembrane region" description="Helical" evidence="9">
    <location>
        <begin position="140"/>
        <end position="161"/>
    </location>
</feature>
<feature type="transmembrane region" description="Helical" evidence="9">
    <location>
        <begin position="354"/>
        <end position="374"/>
    </location>
</feature>
<dbReference type="InterPro" id="IPR020846">
    <property type="entry name" value="MFS_dom"/>
</dbReference>
<sequence length="510" mass="55889">MDVRNEITASKFNPNFILQKVSNREAELLNKSGNVQKLSPKLFLRLVMFISTFGGLLFGYDTGVINGALPYMAKPDQLNLTPLTEGLVASSLLFGAALGSLTSGRLSDHIGRRKNILNLAALFFIAAMGCTFAPSVNVMVFFRFILGLAVGGASVTVPTYLAEMSPAENRGRMVTQNEFMIVLGQFLAFVFNAVLGVTLGESGHVWRYMLAICSLPAVVLWLGMLAMPESPRWLVSKGRVQEAMTVLRKARTEARAENELKEIQGMLTAEAHMKKATLKDFKIPWVRRILLIGIGLAVVQQLTGINTIMYYGTQILEKSGFSAQTALLANTVNGLTSVLAVVVSIWLMGKVRRIPMLLVGLAGTTTSLFLIAMASRLLEGSPQLPYVVLSLTVMFLAFMQGTAGPIVWLLLAEIFPLRVRGLGMGLAVLCLWLTNFLIGLTFPVLLADVGLFSTFMVFVVLGICSMIFVKVYAPETKDYSLEELEESFRNHGNCEIMENEPVDIKNPKLN</sequence>
<feature type="transmembrane region" description="Helical" evidence="9">
    <location>
        <begin position="289"/>
        <end position="311"/>
    </location>
</feature>
<dbReference type="EMBL" id="UPPP01000077">
    <property type="protein sequence ID" value="VBB07612.1"/>
    <property type="molecule type" value="Genomic_DNA"/>
</dbReference>
<comment type="subcellular location">
    <subcellularLocation>
        <location evidence="1">Cell membrane</location>
        <topology evidence="1">Multi-pass membrane protein</topology>
    </subcellularLocation>
</comment>
<reference evidence="11 12" key="1">
    <citation type="submission" date="2018-06" db="EMBL/GenBank/DDBJ databases">
        <authorList>
            <person name="Strepis N."/>
        </authorList>
    </citation>
    <scope>NUCLEOTIDE SEQUENCE [LARGE SCALE GENOMIC DNA]</scope>
    <source>
        <strain evidence="11">LUCI</strain>
    </source>
</reference>
<keyword evidence="5 9" id="KW-0812">Transmembrane</keyword>
<evidence type="ECO:0000256" key="8">
    <source>
        <dbReference type="RuleBase" id="RU003346"/>
    </source>
</evidence>
<dbReference type="InterPro" id="IPR005829">
    <property type="entry name" value="Sugar_transporter_CS"/>
</dbReference>
<feature type="domain" description="Major facilitator superfamily (MFS) profile" evidence="10">
    <location>
        <begin position="47"/>
        <end position="477"/>
    </location>
</feature>
<feature type="transmembrane region" description="Helical" evidence="9">
    <location>
        <begin position="42"/>
        <end position="60"/>
    </location>
</feature>
<evidence type="ECO:0000256" key="5">
    <source>
        <dbReference type="ARBA" id="ARBA00022692"/>
    </source>
</evidence>
<evidence type="ECO:0000256" key="4">
    <source>
        <dbReference type="ARBA" id="ARBA00022475"/>
    </source>
</evidence>
<dbReference type="GO" id="GO:0005886">
    <property type="term" value="C:plasma membrane"/>
    <property type="evidence" value="ECO:0007669"/>
    <property type="project" value="UniProtKB-SubCell"/>
</dbReference>
<evidence type="ECO:0000256" key="1">
    <source>
        <dbReference type="ARBA" id="ARBA00004651"/>
    </source>
</evidence>
<accession>A0A498RBG3</accession>
<keyword evidence="7 9" id="KW-0472">Membrane</keyword>
<evidence type="ECO:0000256" key="3">
    <source>
        <dbReference type="ARBA" id="ARBA00022448"/>
    </source>
</evidence>
<evidence type="ECO:0000256" key="2">
    <source>
        <dbReference type="ARBA" id="ARBA00010992"/>
    </source>
</evidence>
<evidence type="ECO:0000256" key="6">
    <source>
        <dbReference type="ARBA" id="ARBA00022989"/>
    </source>
</evidence>
<evidence type="ECO:0000313" key="11">
    <source>
        <dbReference type="EMBL" id="VBB07612.1"/>
    </source>
</evidence>
<dbReference type="CDD" id="cd17359">
    <property type="entry name" value="MFS_XylE_like"/>
    <property type="match status" value="1"/>
</dbReference>
<dbReference type="PRINTS" id="PR00171">
    <property type="entry name" value="SUGRTRNSPORT"/>
</dbReference>
<protein>
    <submittedName>
        <fullName evidence="11">Sugar/inositol transporter</fullName>
    </submittedName>
</protein>
<feature type="transmembrane region" description="Helical" evidence="9">
    <location>
        <begin position="386"/>
        <end position="411"/>
    </location>
</feature>
<dbReference type="PROSITE" id="PS50850">
    <property type="entry name" value="MFS"/>
    <property type="match status" value="1"/>
</dbReference>
<evidence type="ECO:0000256" key="9">
    <source>
        <dbReference type="SAM" id="Phobius"/>
    </source>
</evidence>
<feature type="transmembrane region" description="Helical" evidence="9">
    <location>
        <begin position="205"/>
        <end position="227"/>
    </location>
</feature>
<dbReference type="SUPFAM" id="SSF103473">
    <property type="entry name" value="MFS general substrate transporter"/>
    <property type="match status" value="1"/>
</dbReference>
<dbReference type="PROSITE" id="PS00217">
    <property type="entry name" value="SUGAR_TRANSPORT_2"/>
    <property type="match status" value="1"/>
</dbReference>
<evidence type="ECO:0000256" key="7">
    <source>
        <dbReference type="ARBA" id="ARBA00023136"/>
    </source>
</evidence>
<feature type="transmembrane region" description="Helical" evidence="9">
    <location>
        <begin position="181"/>
        <end position="199"/>
    </location>
</feature>
<evidence type="ECO:0000313" key="12">
    <source>
        <dbReference type="Proteomes" id="UP000277811"/>
    </source>
</evidence>
<proteinExistence type="inferred from homology"/>
<dbReference type="PANTHER" id="PTHR48020:SF12">
    <property type="entry name" value="PROTON MYO-INOSITOL COTRANSPORTER"/>
    <property type="match status" value="1"/>
</dbReference>
<dbReference type="Pfam" id="PF00083">
    <property type="entry name" value="Sugar_tr"/>
    <property type="match status" value="1"/>
</dbReference>
<feature type="transmembrane region" description="Helical" evidence="9">
    <location>
        <begin position="423"/>
        <end position="445"/>
    </location>
</feature>
<name>A0A498RBG3_9FIRM</name>
<dbReference type="GO" id="GO:0022857">
    <property type="term" value="F:transmembrane transporter activity"/>
    <property type="evidence" value="ECO:0007669"/>
    <property type="project" value="InterPro"/>
</dbReference>
<keyword evidence="6 9" id="KW-1133">Transmembrane helix</keyword>
<dbReference type="PANTHER" id="PTHR48020">
    <property type="entry name" value="PROTON MYO-INOSITOL COTRANSPORTER"/>
    <property type="match status" value="1"/>
</dbReference>
<dbReference type="InterPro" id="IPR047984">
    <property type="entry name" value="XylE-like"/>
</dbReference>
<dbReference type="InterPro" id="IPR005828">
    <property type="entry name" value="MFS_sugar_transport-like"/>
</dbReference>
<dbReference type="InterPro" id="IPR050814">
    <property type="entry name" value="Myo-inositol_Transporter"/>
</dbReference>
<feature type="transmembrane region" description="Helical" evidence="9">
    <location>
        <begin position="116"/>
        <end position="134"/>
    </location>
</feature>
<organism evidence="11 12">
    <name type="scientific">Lucifera butyrica</name>
    <dbReference type="NCBI Taxonomy" id="1351585"/>
    <lineage>
        <taxon>Bacteria</taxon>
        <taxon>Bacillati</taxon>
        <taxon>Bacillota</taxon>
        <taxon>Negativicutes</taxon>
        <taxon>Veillonellales</taxon>
        <taxon>Veillonellaceae</taxon>
        <taxon>Lucifera</taxon>
    </lineage>
</organism>
<dbReference type="InterPro" id="IPR003663">
    <property type="entry name" value="Sugar/inositol_transpt"/>
</dbReference>
<feature type="transmembrane region" description="Helical" evidence="9">
    <location>
        <begin position="451"/>
        <end position="473"/>
    </location>
</feature>
<dbReference type="Gene3D" id="1.20.1250.20">
    <property type="entry name" value="MFS general substrate transporter like domains"/>
    <property type="match status" value="1"/>
</dbReference>
<comment type="similarity">
    <text evidence="2 8">Belongs to the major facilitator superfamily. Sugar transporter (TC 2.A.1.1) family.</text>
</comment>
<feature type="transmembrane region" description="Helical" evidence="9">
    <location>
        <begin position="80"/>
        <end position="104"/>
    </location>
</feature>
<evidence type="ECO:0000259" key="10">
    <source>
        <dbReference type="PROSITE" id="PS50850"/>
    </source>
</evidence>
<dbReference type="NCBIfam" id="TIGR00879">
    <property type="entry name" value="SP"/>
    <property type="match status" value="1"/>
</dbReference>
<dbReference type="PROSITE" id="PS00216">
    <property type="entry name" value="SUGAR_TRANSPORT_1"/>
    <property type="match status" value="1"/>
</dbReference>
<dbReference type="InterPro" id="IPR036259">
    <property type="entry name" value="MFS_trans_sf"/>
</dbReference>
<keyword evidence="3 8" id="KW-0813">Transport</keyword>
<dbReference type="AlphaFoldDB" id="A0A498RBG3"/>
<keyword evidence="12" id="KW-1185">Reference proteome</keyword>
<dbReference type="FunFam" id="1.20.1250.20:FF:000073">
    <property type="entry name" value="MFS myo-inositol transporter, putative"/>
    <property type="match status" value="1"/>
</dbReference>
<feature type="transmembrane region" description="Helical" evidence="9">
    <location>
        <begin position="323"/>
        <end position="347"/>
    </location>
</feature>
<dbReference type="Proteomes" id="UP000277811">
    <property type="component" value="Unassembled WGS sequence"/>
</dbReference>
<keyword evidence="4" id="KW-1003">Cell membrane</keyword>
<gene>
    <name evidence="11" type="ORF">LUCI_2877</name>
</gene>